<evidence type="ECO:0000256" key="4">
    <source>
        <dbReference type="SAM" id="MobiDB-lite"/>
    </source>
</evidence>
<dbReference type="InterPro" id="IPR011990">
    <property type="entry name" value="TPR-like_helical_dom_sf"/>
</dbReference>
<dbReference type="Proteomes" id="UP000267821">
    <property type="component" value="Unassembled WGS sequence"/>
</dbReference>
<feature type="compositionally biased region" description="Basic and acidic residues" evidence="4">
    <location>
        <begin position="1063"/>
        <end position="1081"/>
    </location>
</feature>
<dbReference type="InterPro" id="IPR019734">
    <property type="entry name" value="TPR_rpt"/>
</dbReference>
<evidence type="ECO:0000313" key="5">
    <source>
        <dbReference type="EMBL" id="RPB26763.1"/>
    </source>
</evidence>
<accession>A0A3N4LV34</accession>
<dbReference type="STRING" id="1051890.A0A3N4LV34"/>
<dbReference type="OrthoDB" id="343875at2759"/>
<evidence type="ECO:0000256" key="1">
    <source>
        <dbReference type="ARBA" id="ARBA00022737"/>
    </source>
</evidence>
<keyword evidence="2 3" id="KW-0802">TPR repeat</keyword>
<feature type="repeat" description="TPR" evidence="3">
    <location>
        <begin position="254"/>
        <end position="287"/>
    </location>
</feature>
<feature type="compositionally biased region" description="Low complexity" evidence="4">
    <location>
        <begin position="1120"/>
        <end position="1129"/>
    </location>
</feature>
<dbReference type="GO" id="GO:0006368">
    <property type="term" value="P:transcription elongation by RNA polymerase II"/>
    <property type="evidence" value="ECO:0007669"/>
    <property type="project" value="TreeGrafter"/>
</dbReference>
<name>A0A3N4LV34_9PEZI</name>
<keyword evidence="1" id="KW-0677">Repeat</keyword>
<sequence length="1237" mass="138730">MNSFSQSNGASQLADETHAKPIVLNRFLDVPSSIDIPIQEAEDEEETSVEVDLDNLPDDPTELCVLLDNENSQRNFWMSIALGYAKHGKTDGAIEMLIKGKDSERMQRDVNERLPLLGALVWLYLMKARGAARSAGVDNGNGMAGEQKTKDYYLNQATSTLNEAIRIDRDSIVNRLARGMISLMKSALATNPADKKTNMDQATKIFEEAYRGHGGKKNMFAAMARARILFANKKYAQALDGYQEVLLNRPDMDPDPRIGIGLCYWQLGYKDDAKMAWERSLEIDPTSKVANILLALYHLSTTAGLSESSPEFAENYRRAITDYTQRAYKLDKDLPIACTTFATYFFSKKGMGNVEALAKKAIEYTDIGTVASDGWYLLARKHHYAGEYEKALSYYKKSNEGRLEKPRGAAGEEKGYLPARLGMGQVQVLMKDYGPAKYTFEKILTHYPKCIEAMTILGALYAEEVFAVGAQAGVAGAKDDIGIVHRKAIQLLESVRNCWKDSKRNLRPDSSLLLTLAKLYEGDQHEKALQCLQQVQQIEMEIIKDDESGEELHIQPQLLNNIAVLQYHQGNYDVARELYQTALTTCAALAQKNAEGVDTDALVTTLSYNLARLEEAAGNTEEATKLYEGLLARHEHYVDANMRLTYIYLRKSPPDEGIKRIQKLMQTDGANLEVRALYGWYLSRQKKKFPINISEDPEMRHHKHSLQHYDKHDRYALTAMGNLYLIIAREMKRDTESDRAKRRKTYEKAVEFFDKALLLDGKNAYAAQGVAIALVEDRRNYSQAVGIFTKLKETVKDGAVFLNLGHCLAGLEQWSRSIEAYDTALNKYQGGKDHNTLTCLGRVWYSKGRKEKGAESTAAQSIESFKNALSFAKKALELAPDSTVYQFNVAFVQFQLAQTIRQLPEAQKTLADMEDAAAGLDEAIKTFTAVARSKNPPYPPQDIDQRAAMGRNSLAGQLARAIDAQRAYESTNAAKLAESRARREAEMKKKEEEELRKQEQLEERQRTLAEERRKLVEESRELARRRMEEEEARRGADGYDTEDGGKRKRKAGGGGRKGRKGKGREDGLIETSESERERGDAGAESSAPRRRRRSKSQALAEDGEDTAAADRPKKRKRLTKSGGVAAASGKKGGYGKYKSAETVDSDEDLDDEEMTQPPPTTLKEAKGEDDGEDTAGKKTKGRRKPRVEDDSDEGPLEELDPEFVEKIERYRARKPEEEGDVPIDPALRDNDVEMEDD</sequence>
<dbReference type="EMBL" id="ML121533">
    <property type="protein sequence ID" value="RPB26763.1"/>
    <property type="molecule type" value="Genomic_DNA"/>
</dbReference>
<feature type="compositionally biased region" description="Acidic residues" evidence="4">
    <location>
        <begin position="1143"/>
        <end position="1154"/>
    </location>
</feature>
<organism evidence="5 6">
    <name type="scientific">Terfezia boudieri ATCC MYA-4762</name>
    <dbReference type="NCBI Taxonomy" id="1051890"/>
    <lineage>
        <taxon>Eukaryota</taxon>
        <taxon>Fungi</taxon>
        <taxon>Dikarya</taxon>
        <taxon>Ascomycota</taxon>
        <taxon>Pezizomycotina</taxon>
        <taxon>Pezizomycetes</taxon>
        <taxon>Pezizales</taxon>
        <taxon>Pezizaceae</taxon>
        <taxon>Terfezia</taxon>
    </lineage>
</organism>
<dbReference type="PROSITE" id="PS50005">
    <property type="entry name" value="TPR"/>
    <property type="match status" value="1"/>
</dbReference>
<dbReference type="InParanoid" id="A0A3N4LV34"/>
<dbReference type="PANTHER" id="PTHR14027">
    <property type="entry name" value="RNA POLYMERASE-ASSOCIATED PROTEIN CTR9"/>
    <property type="match status" value="1"/>
</dbReference>
<feature type="region of interest" description="Disordered" evidence="4">
    <location>
        <begin position="973"/>
        <end position="1237"/>
    </location>
</feature>
<feature type="compositionally biased region" description="Basic residues" evidence="4">
    <location>
        <begin position="1046"/>
        <end position="1062"/>
    </location>
</feature>
<proteinExistence type="predicted"/>
<dbReference type="InterPro" id="IPR031101">
    <property type="entry name" value="Ctr9"/>
</dbReference>
<feature type="compositionally biased region" description="Basic and acidic residues" evidence="4">
    <location>
        <begin position="1203"/>
        <end position="1216"/>
    </location>
</feature>
<evidence type="ECO:0000256" key="2">
    <source>
        <dbReference type="ARBA" id="ARBA00022803"/>
    </source>
</evidence>
<protein>
    <submittedName>
        <fullName evidence="5">TPR-like protein</fullName>
    </submittedName>
</protein>
<dbReference type="SMART" id="SM00028">
    <property type="entry name" value="TPR"/>
    <property type="match status" value="8"/>
</dbReference>
<dbReference type="Gene3D" id="1.25.40.10">
    <property type="entry name" value="Tetratricopeptide repeat domain"/>
    <property type="match status" value="4"/>
</dbReference>
<dbReference type="Pfam" id="PF13181">
    <property type="entry name" value="TPR_8"/>
    <property type="match status" value="1"/>
</dbReference>
<reference evidence="5 6" key="1">
    <citation type="journal article" date="2018" name="Nat. Ecol. Evol.">
        <title>Pezizomycetes genomes reveal the molecular basis of ectomycorrhizal truffle lifestyle.</title>
        <authorList>
            <person name="Murat C."/>
            <person name="Payen T."/>
            <person name="Noel B."/>
            <person name="Kuo A."/>
            <person name="Morin E."/>
            <person name="Chen J."/>
            <person name="Kohler A."/>
            <person name="Krizsan K."/>
            <person name="Balestrini R."/>
            <person name="Da Silva C."/>
            <person name="Montanini B."/>
            <person name="Hainaut M."/>
            <person name="Levati E."/>
            <person name="Barry K.W."/>
            <person name="Belfiori B."/>
            <person name="Cichocki N."/>
            <person name="Clum A."/>
            <person name="Dockter R.B."/>
            <person name="Fauchery L."/>
            <person name="Guy J."/>
            <person name="Iotti M."/>
            <person name="Le Tacon F."/>
            <person name="Lindquist E.A."/>
            <person name="Lipzen A."/>
            <person name="Malagnac F."/>
            <person name="Mello A."/>
            <person name="Molinier V."/>
            <person name="Miyauchi S."/>
            <person name="Poulain J."/>
            <person name="Riccioni C."/>
            <person name="Rubini A."/>
            <person name="Sitrit Y."/>
            <person name="Splivallo R."/>
            <person name="Traeger S."/>
            <person name="Wang M."/>
            <person name="Zifcakova L."/>
            <person name="Wipf D."/>
            <person name="Zambonelli A."/>
            <person name="Paolocci F."/>
            <person name="Nowrousian M."/>
            <person name="Ottonello S."/>
            <person name="Baldrian P."/>
            <person name="Spatafora J.W."/>
            <person name="Henrissat B."/>
            <person name="Nagy L.G."/>
            <person name="Aury J.M."/>
            <person name="Wincker P."/>
            <person name="Grigoriev I.V."/>
            <person name="Bonfante P."/>
            <person name="Martin F.M."/>
        </authorList>
    </citation>
    <scope>NUCLEOTIDE SEQUENCE [LARGE SCALE GENOMIC DNA]</scope>
    <source>
        <strain evidence="5 6">ATCC MYA-4762</strain>
    </source>
</reference>
<feature type="compositionally biased region" description="Basic and acidic residues" evidence="4">
    <location>
        <begin position="977"/>
        <end position="1037"/>
    </location>
</feature>
<dbReference type="FunCoup" id="A0A3N4LV34">
    <property type="interactions" value="958"/>
</dbReference>
<feature type="compositionally biased region" description="Acidic residues" evidence="4">
    <location>
        <begin position="1189"/>
        <end position="1202"/>
    </location>
</feature>
<keyword evidence="6" id="KW-1185">Reference proteome</keyword>
<evidence type="ECO:0000256" key="3">
    <source>
        <dbReference type="PROSITE-ProRule" id="PRU00339"/>
    </source>
</evidence>
<gene>
    <name evidence="5" type="ORF">L211DRAFT_780751</name>
</gene>
<evidence type="ECO:0000313" key="6">
    <source>
        <dbReference type="Proteomes" id="UP000267821"/>
    </source>
</evidence>
<dbReference type="SUPFAM" id="SSF48452">
    <property type="entry name" value="TPR-like"/>
    <property type="match status" value="4"/>
</dbReference>
<dbReference type="GO" id="GO:0016593">
    <property type="term" value="C:Cdc73/Paf1 complex"/>
    <property type="evidence" value="ECO:0007669"/>
    <property type="project" value="TreeGrafter"/>
</dbReference>
<dbReference type="PANTHER" id="PTHR14027:SF2">
    <property type="entry name" value="RNA POLYMERASE-ASSOCIATED PROTEIN CTR9 HOMOLOG"/>
    <property type="match status" value="1"/>
</dbReference>
<dbReference type="GO" id="GO:0006355">
    <property type="term" value="P:regulation of DNA-templated transcription"/>
    <property type="evidence" value="ECO:0007669"/>
    <property type="project" value="InterPro"/>
</dbReference>
<dbReference type="GO" id="GO:0000993">
    <property type="term" value="F:RNA polymerase II complex binding"/>
    <property type="evidence" value="ECO:0007669"/>
    <property type="project" value="TreeGrafter"/>
</dbReference>
<dbReference type="AlphaFoldDB" id="A0A3N4LV34"/>